<keyword evidence="3" id="KW-1185">Reference proteome</keyword>
<organism evidence="2 3">
    <name type="scientific">Aspergillus saccharolyticus JOP 1030-1</name>
    <dbReference type="NCBI Taxonomy" id="1450539"/>
    <lineage>
        <taxon>Eukaryota</taxon>
        <taxon>Fungi</taxon>
        <taxon>Dikarya</taxon>
        <taxon>Ascomycota</taxon>
        <taxon>Pezizomycotina</taxon>
        <taxon>Eurotiomycetes</taxon>
        <taxon>Eurotiomycetidae</taxon>
        <taxon>Eurotiales</taxon>
        <taxon>Aspergillaceae</taxon>
        <taxon>Aspergillus</taxon>
        <taxon>Aspergillus subgen. Circumdati</taxon>
    </lineage>
</organism>
<keyword evidence="1" id="KW-1133">Transmembrane helix</keyword>
<proteinExistence type="predicted"/>
<dbReference type="AlphaFoldDB" id="A0A318Z1M6"/>
<evidence type="ECO:0000256" key="1">
    <source>
        <dbReference type="SAM" id="Phobius"/>
    </source>
</evidence>
<reference evidence="2 3" key="1">
    <citation type="submission" date="2016-12" db="EMBL/GenBank/DDBJ databases">
        <title>The genomes of Aspergillus section Nigri reveals drivers in fungal speciation.</title>
        <authorList>
            <consortium name="DOE Joint Genome Institute"/>
            <person name="Vesth T.C."/>
            <person name="Nybo J."/>
            <person name="Theobald S."/>
            <person name="Brandl J."/>
            <person name="Frisvad J.C."/>
            <person name="Nielsen K.F."/>
            <person name="Lyhne E.K."/>
            <person name="Kogle M.E."/>
            <person name="Kuo A."/>
            <person name="Riley R."/>
            <person name="Clum A."/>
            <person name="Nolan M."/>
            <person name="Lipzen A."/>
            <person name="Salamov A."/>
            <person name="Henrissat B."/>
            <person name="Wiebenga A."/>
            <person name="De Vries R.P."/>
            <person name="Grigoriev I.V."/>
            <person name="Mortensen U.H."/>
            <person name="Andersen M.R."/>
            <person name="Baker S.E."/>
        </authorList>
    </citation>
    <scope>NUCLEOTIDE SEQUENCE [LARGE SCALE GENOMIC DNA]</scope>
    <source>
        <strain evidence="2 3">JOP 1030-1</strain>
    </source>
</reference>
<feature type="transmembrane region" description="Helical" evidence="1">
    <location>
        <begin position="12"/>
        <end position="32"/>
    </location>
</feature>
<gene>
    <name evidence="2" type="ORF">BP01DRAFT_182258</name>
</gene>
<dbReference type="EMBL" id="KZ821267">
    <property type="protein sequence ID" value="PYH41195.1"/>
    <property type="molecule type" value="Genomic_DNA"/>
</dbReference>
<name>A0A318Z1M6_9EURO</name>
<dbReference type="RefSeq" id="XP_025427177.1">
    <property type="nucleotide sequence ID" value="XM_025570877.1"/>
</dbReference>
<keyword evidence="1" id="KW-0472">Membrane</keyword>
<keyword evidence="1" id="KW-0812">Transmembrane</keyword>
<accession>A0A318Z1M6</accession>
<evidence type="ECO:0000313" key="2">
    <source>
        <dbReference type="EMBL" id="PYH41195.1"/>
    </source>
</evidence>
<evidence type="ECO:0000313" key="3">
    <source>
        <dbReference type="Proteomes" id="UP000248349"/>
    </source>
</evidence>
<protein>
    <submittedName>
        <fullName evidence="2">Uncharacterized protein</fullName>
    </submittedName>
</protein>
<sequence>MAETLIFISDVFLQATFLSCILYSGSLHYVMLFSADSKLHAVVTLAMGHELTNTKNNSEACVLALGLLST</sequence>
<dbReference type="GeneID" id="37072105"/>
<dbReference type="Proteomes" id="UP000248349">
    <property type="component" value="Unassembled WGS sequence"/>
</dbReference>